<reference evidence="4 5" key="1">
    <citation type="submission" date="2019-10" db="EMBL/GenBank/DDBJ databases">
        <title>Poseidonibacter ostreae sp. nov., isolated from the gut of the Ostrea denselamellosa.</title>
        <authorList>
            <person name="Choi A."/>
        </authorList>
    </citation>
    <scope>NUCLEOTIDE SEQUENCE [LARGE SCALE GENOMIC DNA]</scope>
    <source>
        <strain evidence="2 5">SJOD-M-33</strain>
        <strain evidence="3 4">SJOD-M-5</strain>
    </source>
</reference>
<feature type="chain" id="PRO_5026841304" evidence="1">
    <location>
        <begin position="30"/>
        <end position="70"/>
    </location>
</feature>
<dbReference type="EMBL" id="WFKJ01000020">
    <property type="protein sequence ID" value="KAB7890947.1"/>
    <property type="molecule type" value="Genomic_DNA"/>
</dbReference>
<dbReference type="Proteomes" id="UP000472839">
    <property type="component" value="Unassembled WGS sequence"/>
</dbReference>
<evidence type="ECO:0000256" key="1">
    <source>
        <dbReference type="SAM" id="SignalP"/>
    </source>
</evidence>
<dbReference type="Proteomes" id="UP000461010">
    <property type="component" value="Unassembled WGS sequence"/>
</dbReference>
<evidence type="ECO:0000313" key="2">
    <source>
        <dbReference type="EMBL" id="KAB7887790.1"/>
    </source>
</evidence>
<evidence type="ECO:0000313" key="5">
    <source>
        <dbReference type="Proteomes" id="UP000472839"/>
    </source>
</evidence>
<dbReference type="EMBL" id="WFKK01000030">
    <property type="protein sequence ID" value="KAB7887790.1"/>
    <property type="molecule type" value="Genomic_DNA"/>
</dbReference>
<keyword evidence="1" id="KW-0732">Signal</keyword>
<evidence type="ECO:0000313" key="4">
    <source>
        <dbReference type="Proteomes" id="UP000461010"/>
    </source>
</evidence>
<name>A0A6L4WR73_9BACT</name>
<accession>A0A6L4WR73</accession>
<comment type="caution">
    <text evidence="2">The sequence shown here is derived from an EMBL/GenBank/DDBJ whole genome shotgun (WGS) entry which is preliminary data.</text>
</comment>
<keyword evidence="4" id="KW-1185">Reference proteome</keyword>
<dbReference type="InterPro" id="IPR006311">
    <property type="entry name" value="TAT_signal"/>
</dbReference>
<dbReference type="AlphaFoldDB" id="A0A6L4WR73"/>
<protein>
    <submittedName>
        <fullName evidence="2">Tat pathway signal protein</fullName>
    </submittedName>
</protein>
<feature type="signal peptide" evidence="1">
    <location>
        <begin position="1"/>
        <end position="29"/>
    </location>
</feature>
<gene>
    <name evidence="3" type="ORF">GBG18_07715</name>
    <name evidence="2" type="ORF">GBG19_10335</name>
</gene>
<evidence type="ECO:0000313" key="3">
    <source>
        <dbReference type="EMBL" id="KAB7890947.1"/>
    </source>
</evidence>
<proteinExistence type="predicted"/>
<organism evidence="2 5">
    <name type="scientific">Poseidonibacter ostreae</name>
    <dbReference type="NCBI Taxonomy" id="2654171"/>
    <lineage>
        <taxon>Bacteria</taxon>
        <taxon>Pseudomonadati</taxon>
        <taxon>Campylobacterota</taxon>
        <taxon>Epsilonproteobacteria</taxon>
        <taxon>Campylobacterales</taxon>
        <taxon>Arcobacteraceae</taxon>
        <taxon>Poseidonibacter</taxon>
    </lineage>
</organism>
<dbReference type="PROSITE" id="PS51318">
    <property type="entry name" value="TAT"/>
    <property type="match status" value="1"/>
</dbReference>
<sequence length="70" mass="7353">MQESRRNFAKKTALVAAGAAAVAGTSVLAATGKSSVQGDENNGVIVGSSTKKEILYKKTATWEEFYKSAK</sequence>
<dbReference type="RefSeq" id="WP_152189928.1">
    <property type="nucleotide sequence ID" value="NZ_WFKJ01000020.1"/>
</dbReference>